<reference evidence="4 5" key="1">
    <citation type="submission" date="2018-06" db="EMBL/GenBank/DDBJ databases">
        <authorList>
            <consortium name="Pathogen Informatics"/>
            <person name="Doyle S."/>
        </authorList>
    </citation>
    <scope>NUCLEOTIDE SEQUENCE [LARGE SCALE GENOMIC DNA]</scope>
    <source>
        <strain evidence="4 5">NCTC11862</strain>
    </source>
</reference>
<dbReference type="OrthoDB" id="4774874at2"/>
<evidence type="ECO:0000256" key="3">
    <source>
        <dbReference type="ARBA" id="ARBA00022691"/>
    </source>
</evidence>
<dbReference type="RefSeq" id="WP_018580912.1">
    <property type="nucleotide sequence ID" value="NZ_LDYD01000008.1"/>
</dbReference>
<keyword evidence="1 4" id="KW-0489">Methyltransferase</keyword>
<evidence type="ECO:0000256" key="2">
    <source>
        <dbReference type="ARBA" id="ARBA00022679"/>
    </source>
</evidence>
<keyword evidence="2 4" id="KW-0808">Transferase</keyword>
<gene>
    <name evidence="4" type="ORF">NCTC11862_01970</name>
</gene>
<evidence type="ECO:0000313" key="5">
    <source>
        <dbReference type="Proteomes" id="UP000254467"/>
    </source>
</evidence>
<keyword evidence="3" id="KW-0949">S-adenosyl-L-methionine</keyword>
<proteinExistence type="predicted"/>
<name>A0A376CNU5_9CORY</name>
<dbReference type="EMBL" id="UFXQ01000001">
    <property type="protein sequence ID" value="STC70161.1"/>
    <property type="molecule type" value="Genomic_DNA"/>
</dbReference>
<dbReference type="Pfam" id="PF01596">
    <property type="entry name" value="Methyltransf_3"/>
    <property type="match status" value="1"/>
</dbReference>
<dbReference type="SUPFAM" id="SSF53335">
    <property type="entry name" value="S-adenosyl-L-methionine-dependent methyltransferases"/>
    <property type="match status" value="1"/>
</dbReference>
<organism evidence="4 5">
    <name type="scientific">Corynebacterium pilosum</name>
    <dbReference type="NCBI Taxonomy" id="35756"/>
    <lineage>
        <taxon>Bacteria</taxon>
        <taxon>Bacillati</taxon>
        <taxon>Actinomycetota</taxon>
        <taxon>Actinomycetes</taxon>
        <taxon>Mycobacteriales</taxon>
        <taxon>Corynebacteriaceae</taxon>
        <taxon>Corynebacterium</taxon>
    </lineage>
</organism>
<dbReference type="GO" id="GO:0032259">
    <property type="term" value="P:methylation"/>
    <property type="evidence" value="ECO:0007669"/>
    <property type="project" value="UniProtKB-KW"/>
</dbReference>
<dbReference type="EC" id="2.1.1.-" evidence="4"/>
<dbReference type="InterPro" id="IPR029063">
    <property type="entry name" value="SAM-dependent_MTases_sf"/>
</dbReference>
<dbReference type="STRING" id="35756.GCA_001044155_02186"/>
<evidence type="ECO:0000256" key="1">
    <source>
        <dbReference type="ARBA" id="ARBA00022603"/>
    </source>
</evidence>
<dbReference type="InterPro" id="IPR002935">
    <property type="entry name" value="SAM_O-MeTrfase"/>
</dbReference>
<sequence>MSDTAFSAIQSYIESRTELSEPLADARHDAAEYGLGVPDDPTGRLITTLTAAASHPDSAGAVAITPAAAVVGLYILGGLPGKTTVTCIDPEADHQTRAKATFRDAGFSPSRARFLPSRPADVISRLASGSYQLVFVDAPSMDLPTLLPAAYDLLTPGGTLVIPDALLDGTLADETRRDRDTQAAREADVLVDTFKDAVVTRLPLGAGLTLVTRGV</sequence>
<accession>A0A376CNU5</accession>
<dbReference type="AlphaFoldDB" id="A0A376CNU5"/>
<keyword evidence="5" id="KW-1185">Reference proteome</keyword>
<dbReference type="Gene3D" id="3.40.50.150">
    <property type="entry name" value="Vaccinia Virus protein VP39"/>
    <property type="match status" value="1"/>
</dbReference>
<dbReference type="GO" id="GO:0008171">
    <property type="term" value="F:O-methyltransferase activity"/>
    <property type="evidence" value="ECO:0007669"/>
    <property type="project" value="InterPro"/>
</dbReference>
<evidence type="ECO:0000313" key="4">
    <source>
        <dbReference type="EMBL" id="STC70161.1"/>
    </source>
</evidence>
<protein>
    <submittedName>
        <fullName evidence="4">Methyltransferase</fullName>
        <ecNumber evidence="4">2.1.1.-</ecNumber>
    </submittedName>
</protein>
<dbReference type="Proteomes" id="UP000254467">
    <property type="component" value="Unassembled WGS sequence"/>
</dbReference>